<dbReference type="EMBL" id="FOEC01000005">
    <property type="protein sequence ID" value="SEO73892.1"/>
    <property type="molecule type" value="Genomic_DNA"/>
</dbReference>
<keyword evidence="1" id="KW-0238">DNA-binding</keyword>
<dbReference type="Gene3D" id="1.10.260.40">
    <property type="entry name" value="lambda repressor-like DNA-binding domains"/>
    <property type="match status" value="1"/>
</dbReference>
<dbReference type="GO" id="GO:0003700">
    <property type="term" value="F:DNA-binding transcription factor activity"/>
    <property type="evidence" value="ECO:0007669"/>
    <property type="project" value="TreeGrafter"/>
</dbReference>
<dbReference type="STRING" id="79604.AAY81_07345"/>
<dbReference type="CDD" id="cd00093">
    <property type="entry name" value="HTH_XRE"/>
    <property type="match status" value="1"/>
</dbReference>
<dbReference type="InterPro" id="IPR013096">
    <property type="entry name" value="Cupin_2"/>
</dbReference>
<dbReference type="PROSITE" id="PS50943">
    <property type="entry name" value="HTH_CROC1"/>
    <property type="match status" value="1"/>
</dbReference>
<dbReference type="SUPFAM" id="SSF47413">
    <property type="entry name" value="lambda repressor-like DNA-binding domains"/>
    <property type="match status" value="1"/>
</dbReference>
<dbReference type="InterPro" id="IPR001387">
    <property type="entry name" value="Cro/C1-type_HTH"/>
</dbReference>
<dbReference type="SMART" id="SM00530">
    <property type="entry name" value="HTH_XRE"/>
    <property type="match status" value="1"/>
</dbReference>
<dbReference type="SUPFAM" id="SSF51182">
    <property type="entry name" value="RmlC-like cupins"/>
    <property type="match status" value="1"/>
</dbReference>
<dbReference type="InterPro" id="IPR014710">
    <property type="entry name" value="RmlC-like_jellyroll"/>
</dbReference>
<dbReference type="OrthoDB" id="3172468at2"/>
<dbReference type="Proteomes" id="UP000182975">
    <property type="component" value="Unassembled WGS sequence"/>
</dbReference>
<dbReference type="InterPro" id="IPR050807">
    <property type="entry name" value="TransReg_Diox_bact_type"/>
</dbReference>
<dbReference type="InterPro" id="IPR011051">
    <property type="entry name" value="RmlC_Cupin_sf"/>
</dbReference>
<feature type="domain" description="HTH cro/C1-type" evidence="2">
    <location>
        <begin position="12"/>
        <end position="66"/>
    </location>
</feature>
<dbReference type="PATRIC" id="fig|79604.3.peg.1480"/>
<sequence length="183" mass="20530">MQDDFRELGERIKGLREACEVSRHSMAAELGVDVDTYTEWEETGADVPISAIYHMANKFGVEFTEILTGGETRLTNIQVVKAGAGREVNRLPGYHFEDLAWRFSHKIMQPLMVTLDPSDDPAELVTHGGQEFNYVVQGSVILSYDGREYQLNEGDSAYFDPMHPHGQRCGGNEPAKFLTFIAE</sequence>
<keyword evidence="4" id="KW-1185">Reference proteome</keyword>
<dbReference type="GO" id="GO:0003677">
    <property type="term" value="F:DNA binding"/>
    <property type="evidence" value="ECO:0007669"/>
    <property type="project" value="UniProtKB-KW"/>
</dbReference>
<dbReference type="AlphaFoldDB" id="A0A172RYZ9"/>
<dbReference type="KEGG" id="ddt:AAY81_07345"/>
<evidence type="ECO:0000259" key="2">
    <source>
        <dbReference type="PROSITE" id="PS50943"/>
    </source>
</evidence>
<accession>A0A172RYZ9</accession>
<name>A0A172RYZ9_9ACTN</name>
<organism evidence="3 4">
    <name type="scientific">Denitrobacterium detoxificans</name>
    <dbReference type="NCBI Taxonomy" id="79604"/>
    <lineage>
        <taxon>Bacteria</taxon>
        <taxon>Bacillati</taxon>
        <taxon>Actinomycetota</taxon>
        <taxon>Coriobacteriia</taxon>
        <taxon>Eggerthellales</taxon>
        <taxon>Eggerthellaceae</taxon>
        <taxon>Denitrobacterium</taxon>
    </lineage>
</organism>
<dbReference type="Gene3D" id="2.60.120.10">
    <property type="entry name" value="Jelly Rolls"/>
    <property type="match status" value="1"/>
</dbReference>
<protein>
    <submittedName>
        <fullName evidence="3">Mannose-6-phosphate isomerase, cupin superfamily</fullName>
    </submittedName>
</protein>
<reference evidence="4" key="1">
    <citation type="submission" date="2016-10" db="EMBL/GenBank/DDBJ databases">
        <authorList>
            <person name="Varghese N."/>
        </authorList>
    </citation>
    <scope>NUCLEOTIDE SEQUENCE [LARGE SCALE GENOMIC DNA]</scope>
    <source>
        <strain evidence="4">DSM 21843</strain>
    </source>
</reference>
<proteinExistence type="predicted"/>
<evidence type="ECO:0000313" key="3">
    <source>
        <dbReference type="EMBL" id="SEO73892.1"/>
    </source>
</evidence>
<dbReference type="GO" id="GO:0016853">
    <property type="term" value="F:isomerase activity"/>
    <property type="evidence" value="ECO:0007669"/>
    <property type="project" value="UniProtKB-KW"/>
</dbReference>
<evidence type="ECO:0000256" key="1">
    <source>
        <dbReference type="ARBA" id="ARBA00023125"/>
    </source>
</evidence>
<dbReference type="CDD" id="cd02209">
    <property type="entry name" value="cupin_XRE_C"/>
    <property type="match status" value="1"/>
</dbReference>
<dbReference type="Pfam" id="PF07883">
    <property type="entry name" value="Cupin_2"/>
    <property type="match status" value="1"/>
</dbReference>
<dbReference type="PANTHER" id="PTHR46797">
    <property type="entry name" value="HTH-TYPE TRANSCRIPTIONAL REGULATOR"/>
    <property type="match status" value="1"/>
</dbReference>
<dbReference type="PANTHER" id="PTHR46797:SF19">
    <property type="entry name" value="BLL2473 PROTEIN"/>
    <property type="match status" value="1"/>
</dbReference>
<dbReference type="RefSeq" id="WP_066663319.1">
    <property type="nucleotide sequence ID" value="NZ_CP011402.1"/>
</dbReference>
<gene>
    <name evidence="3" type="ORF">SAMN02910314_01035</name>
</gene>
<evidence type="ECO:0000313" key="4">
    <source>
        <dbReference type="Proteomes" id="UP000182975"/>
    </source>
</evidence>
<dbReference type="GO" id="GO:0005829">
    <property type="term" value="C:cytosol"/>
    <property type="evidence" value="ECO:0007669"/>
    <property type="project" value="TreeGrafter"/>
</dbReference>
<dbReference type="InterPro" id="IPR010982">
    <property type="entry name" value="Lambda_DNA-bd_dom_sf"/>
</dbReference>
<keyword evidence="3" id="KW-0413">Isomerase</keyword>